<accession>A0AAV6VBP2</accession>
<dbReference type="InterPro" id="IPR000618">
    <property type="entry name" value="Insect_cuticle"/>
</dbReference>
<evidence type="ECO:0000256" key="4">
    <source>
        <dbReference type="SAM" id="MobiDB-lite"/>
    </source>
</evidence>
<dbReference type="PROSITE" id="PS00233">
    <property type="entry name" value="CHIT_BIND_RR_1"/>
    <property type="match status" value="1"/>
</dbReference>
<feature type="compositionally biased region" description="Pro residues" evidence="4">
    <location>
        <begin position="421"/>
        <end position="448"/>
    </location>
</feature>
<dbReference type="SUPFAM" id="SSF53098">
    <property type="entry name" value="Ribonuclease H-like"/>
    <property type="match status" value="1"/>
</dbReference>
<comment type="caution">
    <text evidence="6">The sequence shown here is derived from an EMBL/GenBank/DDBJ whole genome shotgun (WGS) entry which is preliminary data.</text>
</comment>
<dbReference type="PANTHER" id="PTHR38681:SF1">
    <property type="entry name" value="RETROVIRUS-RELATED POL POLYPROTEIN FROM TRANSPOSON 412-LIKE PROTEIN"/>
    <property type="match status" value="1"/>
</dbReference>
<feature type="compositionally biased region" description="Pro residues" evidence="4">
    <location>
        <begin position="477"/>
        <end position="490"/>
    </location>
</feature>
<feature type="compositionally biased region" description="Acidic residues" evidence="4">
    <location>
        <begin position="491"/>
        <end position="512"/>
    </location>
</feature>
<dbReference type="GO" id="GO:0042302">
    <property type="term" value="F:structural constituent of cuticle"/>
    <property type="evidence" value="ECO:0007669"/>
    <property type="project" value="UniProtKB-UniRule"/>
</dbReference>
<dbReference type="InterPro" id="IPR001584">
    <property type="entry name" value="Integrase_cat-core"/>
</dbReference>
<reference evidence="6 7" key="1">
    <citation type="journal article" date="2022" name="Nat. Ecol. Evol.">
        <title>A masculinizing supergene underlies an exaggerated male reproductive morph in a spider.</title>
        <authorList>
            <person name="Hendrickx F."/>
            <person name="De Corte Z."/>
            <person name="Sonet G."/>
            <person name="Van Belleghem S.M."/>
            <person name="Kostlbacher S."/>
            <person name="Vangestel C."/>
        </authorList>
    </citation>
    <scope>NUCLEOTIDE SEQUENCE [LARGE SCALE GENOMIC DNA]</scope>
    <source>
        <strain evidence="6">W744_W776</strain>
    </source>
</reference>
<feature type="compositionally biased region" description="Pro residues" evidence="4">
    <location>
        <begin position="356"/>
        <end position="392"/>
    </location>
</feature>
<feature type="region of interest" description="Disordered" evidence="4">
    <location>
        <begin position="243"/>
        <end position="262"/>
    </location>
</feature>
<dbReference type="PRINTS" id="PR00947">
    <property type="entry name" value="CUTICLE"/>
</dbReference>
<dbReference type="PANTHER" id="PTHR38681">
    <property type="entry name" value="RETROVIRUS-RELATED POL POLYPROTEIN FROM TRANSPOSON 412-LIKE PROTEIN-RELATED"/>
    <property type="match status" value="1"/>
</dbReference>
<name>A0AAV6VBP2_9ARAC</name>
<feature type="domain" description="Integrase catalytic" evidence="5">
    <location>
        <begin position="1"/>
        <end position="127"/>
    </location>
</feature>
<organism evidence="6 7">
    <name type="scientific">Oedothorax gibbosus</name>
    <dbReference type="NCBI Taxonomy" id="931172"/>
    <lineage>
        <taxon>Eukaryota</taxon>
        <taxon>Metazoa</taxon>
        <taxon>Ecdysozoa</taxon>
        <taxon>Arthropoda</taxon>
        <taxon>Chelicerata</taxon>
        <taxon>Arachnida</taxon>
        <taxon>Araneae</taxon>
        <taxon>Araneomorphae</taxon>
        <taxon>Entelegynae</taxon>
        <taxon>Araneoidea</taxon>
        <taxon>Linyphiidae</taxon>
        <taxon>Erigoninae</taxon>
        <taxon>Oedothorax</taxon>
    </lineage>
</organism>
<keyword evidence="2 3" id="KW-0193">Cuticle</keyword>
<dbReference type="GO" id="GO:0015074">
    <property type="term" value="P:DNA integration"/>
    <property type="evidence" value="ECO:0007669"/>
    <property type="project" value="InterPro"/>
</dbReference>
<feature type="compositionally biased region" description="Polar residues" evidence="4">
    <location>
        <begin position="246"/>
        <end position="255"/>
    </location>
</feature>
<dbReference type="EMBL" id="JAFNEN010000109">
    <property type="protein sequence ID" value="KAG8194082.1"/>
    <property type="molecule type" value="Genomic_DNA"/>
</dbReference>
<feature type="region of interest" description="Disordered" evidence="4">
    <location>
        <begin position="270"/>
        <end position="292"/>
    </location>
</feature>
<dbReference type="GO" id="GO:0003676">
    <property type="term" value="F:nucleic acid binding"/>
    <property type="evidence" value="ECO:0007669"/>
    <property type="project" value="InterPro"/>
</dbReference>
<dbReference type="Pfam" id="PF00379">
    <property type="entry name" value="Chitin_bind_4"/>
    <property type="match status" value="1"/>
</dbReference>
<evidence type="ECO:0000256" key="1">
    <source>
        <dbReference type="ARBA" id="ARBA00002980"/>
    </source>
</evidence>
<dbReference type="Gene3D" id="3.30.420.10">
    <property type="entry name" value="Ribonuclease H-like superfamily/Ribonuclease H"/>
    <property type="match status" value="1"/>
</dbReference>
<dbReference type="PROSITE" id="PS50994">
    <property type="entry name" value="INTEGRASE"/>
    <property type="match status" value="1"/>
</dbReference>
<protein>
    <recommendedName>
        <fullName evidence="5">Integrase catalytic domain-containing protein</fullName>
    </recommendedName>
</protein>
<feature type="region of interest" description="Disordered" evidence="4">
    <location>
        <begin position="421"/>
        <end position="579"/>
    </location>
</feature>
<feature type="compositionally biased region" description="Pro residues" evidence="4">
    <location>
        <begin position="275"/>
        <end position="292"/>
    </location>
</feature>
<dbReference type="AlphaFoldDB" id="A0AAV6VBP2"/>
<evidence type="ECO:0000256" key="3">
    <source>
        <dbReference type="PROSITE-ProRule" id="PRU00497"/>
    </source>
</evidence>
<dbReference type="InterPro" id="IPR036397">
    <property type="entry name" value="RNaseH_sf"/>
</dbReference>
<evidence type="ECO:0000313" key="6">
    <source>
        <dbReference type="EMBL" id="KAG8194082.1"/>
    </source>
</evidence>
<feature type="region of interest" description="Disordered" evidence="4">
    <location>
        <begin position="349"/>
        <end position="392"/>
    </location>
</feature>
<dbReference type="InterPro" id="IPR012337">
    <property type="entry name" value="RNaseH-like_sf"/>
</dbReference>
<evidence type="ECO:0000256" key="2">
    <source>
        <dbReference type="ARBA" id="ARBA00022460"/>
    </source>
</evidence>
<comment type="function">
    <text evidence="1">Component of the rigid cuticle of the spider.</text>
</comment>
<feature type="compositionally biased region" description="Basic residues" evidence="4">
    <location>
        <begin position="546"/>
        <end position="557"/>
    </location>
</feature>
<dbReference type="PROSITE" id="PS51155">
    <property type="entry name" value="CHIT_BIND_RR_2"/>
    <property type="match status" value="1"/>
</dbReference>
<sequence>MCDQTADTVAETFFNEWVTRYGVPEKITTDQGRQFESDLFSSLSRFLGAHKTRTTAYHPQSNRMVERFHRQLKAAVMSHATTRWSEVLPTVLLGIRAALKEDIKTSSAELVFGAPLRLPGEFLRPERTKLQHSQFLQLLRQLMDSLRPTPASHHAHGKVFLLLCLASVITCGKADAGYPKYPKKPYKFGYNTDDGYGNTQNRYESSDPYDGSVKGSYGYWNADGVYRTVYYVADNGGFRAKVKTNEPGTANQNPAGVQITAYDPPPAKYSHPKYPKPAYPEPPKYQPKPYSPPAYSESPKYYPPAKYPASYYPQSYSYFNLYPPSYPKYPSYPQPKYPSYPQPKYPSYPQYKYPSYPQPKYPSYPQPKYPSYPQPKYPSYPQPKYPSYPAPQYPPPAYPPKPAYPAPSYAPYKSKYPAPTYPPPQPKYPAPPPKYPAPPPKYPEPSYPAPQQKSYFTKYPAPPQYPIYTQSPGYEYPIPPATAPPSPPEDVPTEEEIPVGGEDEGSAEEEGPSTEGPSDAATEAPPSPESEGQAIERQRQIVGRQGIRRPRFGKRLRAPLNNPRTTPAPTSSPEALELLRSTTIPDAIWDRRT</sequence>
<dbReference type="Proteomes" id="UP000827092">
    <property type="component" value="Unassembled WGS sequence"/>
</dbReference>
<proteinExistence type="predicted"/>
<feature type="compositionally biased region" description="Polar residues" evidence="4">
    <location>
        <begin position="562"/>
        <end position="573"/>
    </location>
</feature>
<evidence type="ECO:0000259" key="5">
    <source>
        <dbReference type="PROSITE" id="PS50994"/>
    </source>
</evidence>
<dbReference type="InterPro" id="IPR031311">
    <property type="entry name" value="CHIT_BIND_RR_consensus"/>
</dbReference>
<evidence type="ECO:0000313" key="7">
    <source>
        <dbReference type="Proteomes" id="UP000827092"/>
    </source>
</evidence>
<gene>
    <name evidence="6" type="ORF">JTE90_003027</name>
</gene>
<keyword evidence="7" id="KW-1185">Reference proteome</keyword>